<dbReference type="EnsemblMetazoa" id="ADAC002450-RA">
    <property type="protein sequence ID" value="ADAC002450-PA"/>
    <property type="gene ID" value="ADAC002450"/>
</dbReference>
<dbReference type="VEuPathDB" id="VectorBase:ADAR2_004294"/>
<feature type="compositionally biased region" description="Polar residues" evidence="1">
    <location>
        <begin position="192"/>
        <end position="216"/>
    </location>
</feature>
<reference evidence="2 4" key="1">
    <citation type="journal article" date="2010" name="BMC Genomics">
        <title>Combination of measures distinguishes pre-miRNAs from other stem-loops in the genome of the newly sequenced Anopheles darlingi.</title>
        <authorList>
            <person name="Mendes N.D."/>
            <person name="Freitas A.T."/>
            <person name="Vasconcelos A.T."/>
            <person name="Sagot M.F."/>
        </authorList>
    </citation>
    <scope>NUCLEOTIDE SEQUENCE</scope>
</reference>
<dbReference type="InterPro" id="IPR019734">
    <property type="entry name" value="TPR_rpt"/>
</dbReference>
<evidence type="ECO:0000313" key="2">
    <source>
        <dbReference type="EMBL" id="ETN65764.1"/>
    </source>
</evidence>
<evidence type="ECO:0000313" key="4">
    <source>
        <dbReference type="Proteomes" id="UP000000673"/>
    </source>
</evidence>
<dbReference type="GO" id="GO:0036064">
    <property type="term" value="C:ciliary basal body"/>
    <property type="evidence" value="ECO:0007669"/>
    <property type="project" value="TreeGrafter"/>
</dbReference>
<dbReference type="OMA" id="ANIAMYN"/>
<gene>
    <name evidence="2" type="ORF">AND_002450</name>
</gene>
<reference evidence="2" key="2">
    <citation type="submission" date="2010-05" db="EMBL/GenBank/DDBJ databases">
        <authorList>
            <person name="Almeida L.G."/>
            <person name="Nicolas M.F."/>
            <person name="Souza R.C."/>
            <person name="Vasconcelos A.T.R."/>
        </authorList>
    </citation>
    <scope>NUCLEOTIDE SEQUENCE</scope>
</reference>
<feature type="compositionally biased region" description="Low complexity" evidence="1">
    <location>
        <begin position="164"/>
        <end position="183"/>
    </location>
</feature>
<dbReference type="Pfam" id="PF13181">
    <property type="entry name" value="TPR_8"/>
    <property type="match status" value="1"/>
</dbReference>
<dbReference type="HOGENOM" id="CLU_025029_0_0_1"/>
<dbReference type="CDD" id="cd21341">
    <property type="entry name" value="TTC8_N"/>
    <property type="match status" value="1"/>
</dbReference>
<dbReference type="InterPro" id="IPR028796">
    <property type="entry name" value="BBS8"/>
</dbReference>
<feature type="region of interest" description="Disordered" evidence="1">
    <location>
        <begin position="164"/>
        <end position="221"/>
    </location>
</feature>
<evidence type="ECO:0000313" key="3">
    <source>
        <dbReference type="EnsemblMetazoa" id="ADAC002450-PA"/>
    </source>
</evidence>
<dbReference type="GO" id="GO:0034464">
    <property type="term" value="C:BBSome"/>
    <property type="evidence" value="ECO:0007669"/>
    <property type="project" value="InterPro"/>
</dbReference>
<accession>W5JSM4</accession>
<reference evidence="3" key="4">
    <citation type="submission" date="2015-06" db="UniProtKB">
        <authorList>
            <consortium name="EnsemblMetazoa"/>
        </authorList>
    </citation>
    <scope>IDENTIFICATION</scope>
</reference>
<name>W5JSM4_ANODA</name>
<dbReference type="VEuPathDB" id="VectorBase:ADAC002450"/>
<dbReference type="GO" id="GO:1905515">
    <property type="term" value="P:non-motile cilium assembly"/>
    <property type="evidence" value="ECO:0007669"/>
    <property type="project" value="InterPro"/>
</dbReference>
<dbReference type="eggNOG" id="KOG1129">
    <property type="taxonomic scope" value="Eukaryota"/>
</dbReference>
<dbReference type="GO" id="GO:0097730">
    <property type="term" value="C:non-motile cilium"/>
    <property type="evidence" value="ECO:0007669"/>
    <property type="project" value="TreeGrafter"/>
</dbReference>
<dbReference type="Proteomes" id="UP000000673">
    <property type="component" value="Unassembled WGS sequence"/>
</dbReference>
<reference evidence="2" key="3">
    <citation type="journal article" date="2013" name="Nucleic Acids Res.">
        <title>The genome of Anopheles darlingi, the main neotropical malaria vector.</title>
        <authorList>
            <person name="Marinotti O."/>
            <person name="Cerqueira G.C."/>
            <person name="de Almeida L.G."/>
            <person name="Ferro M.I."/>
            <person name="Loreto E.L."/>
            <person name="Zaha A."/>
            <person name="Teixeira S.M."/>
            <person name="Wespiser A.R."/>
            <person name="Almeida E Silva A."/>
            <person name="Schlindwein A.D."/>
            <person name="Pacheco A.C."/>
            <person name="Silva A.L."/>
            <person name="Graveley B.R."/>
            <person name="Walenz B.P."/>
            <person name="Lima Bde A."/>
            <person name="Ribeiro C.A."/>
            <person name="Nunes-Silva C.G."/>
            <person name="de Carvalho C.R."/>
            <person name="Soares C.M."/>
            <person name="de Menezes C.B."/>
            <person name="Matiolli C."/>
            <person name="Caffrey D."/>
            <person name="Araujo D.A."/>
            <person name="de Oliveira D.M."/>
            <person name="Golenbock D."/>
            <person name="Grisard E.C."/>
            <person name="Fantinatti-Garboggini F."/>
            <person name="de Carvalho F.M."/>
            <person name="Barcellos F.G."/>
            <person name="Prosdocimi F."/>
            <person name="May G."/>
            <person name="Azevedo Junior G.M."/>
            <person name="Guimaraes G.M."/>
            <person name="Goldman G.H."/>
            <person name="Padilha I.Q."/>
            <person name="Batista Jda S."/>
            <person name="Ferro J.A."/>
            <person name="Ribeiro J.M."/>
            <person name="Fietto J.L."/>
            <person name="Dabbas K.M."/>
            <person name="Cerdeira L."/>
            <person name="Agnez-Lima L.F."/>
            <person name="Brocchi M."/>
            <person name="de Carvalho M.O."/>
            <person name="Teixeira Mde M."/>
            <person name="Diniz Maia Mde M."/>
            <person name="Goldman M.H."/>
            <person name="Cruz Schneider M.P."/>
            <person name="Felipe M.S."/>
            <person name="Hungria M."/>
            <person name="Nicolas M.F."/>
            <person name="Pereira M."/>
            <person name="Montes M.A."/>
            <person name="Cantao M.E."/>
            <person name="Vincentz M."/>
            <person name="Rafael M.S."/>
            <person name="Silverman N."/>
            <person name="Stoco P.H."/>
            <person name="Souza R.C."/>
            <person name="Vicentini R."/>
            <person name="Gazzinelli R.T."/>
            <person name="Neves Rde O."/>
            <person name="Silva R."/>
            <person name="Astolfi-Filho S."/>
            <person name="Maciel T.E."/>
            <person name="Urmenyi T.P."/>
            <person name="Tadei W.P."/>
            <person name="Camargo E.P."/>
            <person name="de Vasconcelos A.T."/>
        </authorList>
    </citation>
    <scope>NUCLEOTIDE SEQUENCE</scope>
</reference>
<dbReference type="PANTHER" id="PTHR44177">
    <property type="entry name" value="TETRATRICOPEPTIDE REPEAT PROTEIN 8"/>
    <property type="match status" value="1"/>
</dbReference>
<protein>
    <submittedName>
        <fullName evidence="2">Tetratricopeptide repeat protein, tpr</fullName>
    </submittedName>
</protein>
<evidence type="ECO:0000256" key="1">
    <source>
        <dbReference type="SAM" id="MobiDB-lite"/>
    </source>
</evidence>
<dbReference type="EMBL" id="ADMH02000581">
    <property type="protein sequence ID" value="ETN65764.1"/>
    <property type="molecule type" value="Genomic_DNA"/>
</dbReference>
<dbReference type="AlphaFoldDB" id="W5JSM4"/>
<dbReference type="SMART" id="SM00028">
    <property type="entry name" value="TPR"/>
    <property type="match status" value="6"/>
</dbReference>
<dbReference type="STRING" id="43151.W5JSM4"/>
<dbReference type="FunCoup" id="W5JSM4">
    <property type="interactions" value="70"/>
</dbReference>
<organism evidence="2">
    <name type="scientific">Anopheles darlingi</name>
    <name type="common">Mosquito</name>
    <dbReference type="NCBI Taxonomy" id="43151"/>
    <lineage>
        <taxon>Eukaryota</taxon>
        <taxon>Metazoa</taxon>
        <taxon>Ecdysozoa</taxon>
        <taxon>Arthropoda</taxon>
        <taxon>Hexapoda</taxon>
        <taxon>Insecta</taxon>
        <taxon>Pterygota</taxon>
        <taxon>Neoptera</taxon>
        <taxon>Endopterygota</taxon>
        <taxon>Diptera</taxon>
        <taxon>Nematocera</taxon>
        <taxon>Culicoidea</taxon>
        <taxon>Culicidae</taxon>
        <taxon>Anophelinae</taxon>
        <taxon>Anopheles</taxon>
    </lineage>
</organism>
<dbReference type="SUPFAM" id="SSF48452">
    <property type="entry name" value="TPR-like"/>
    <property type="match status" value="1"/>
</dbReference>
<proteinExistence type="predicted"/>
<keyword evidence="4" id="KW-1185">Reference proteome</keyword>
<dbReference type="PANTHER" id="PTHR44177:SF1">
    <property type="entry name" value="TETRATRICOPEPTIDE REPEAT PROTEIN 8"/>
    <property type="match status" value="1"/>
</dbReference>
<sequence>MDNFFAAISLFRRRKYDECIEVCNGLLLQQQPAQHNALHQGPWELKMRSMTQRVYIDDVEADDDVAGIPAAKSTPGDECSAHVTSLQRPEPAVAAACIIVYLDPHHAATKNHCKHDAAAAAGSVPMASATRGTDDGPQDILDTQTIATAPRPGTSIRTAKPMATATGTTTTTAANRPRTGTGRPITGISRPGTLSLQRPGSTLGNRTAPRTASRTAGGSARQMRLGSASMFAAGDPTGPLFHISRLHPDKYADRDALSKPLFQYLYYHEGDIRKAMALCDAVLNRRRLRAGPDEQDELAQPRSGSARLDTGSDWWWNTQKARCLIAIGCPREAEPYLRKALQELLHPDVVLLLARIYVKIDQPMAALEVCRTALEKLPNEIVLLTQQARILELVGNLTTSVRRYRQIAVLDPMNTEALACIAVSYFYANQPETALLYYRRILALGAHSAELYCNIGLCCLYGGQLDLVFPCFQRALRMATGSELRADIWYNLSFVAMTTGDIHLARRCLRLCIAANGSHGSALNNMAVLVARQKQYHKAKSYLVAARTALPASDEIGHNLKFIENFQ</sequence>
<dbReference type="InterPro" id="IPR011990">
    <property type="entry name" value="TPR-like_helical_dom_sf"/>
</dbReference>
<dbReference type="Gene3D" id="1.25.40.10">
    <property type="entry name" value="Tetratricopeptide repeat domain"/>
    <property type="match status" value="1"/>
</dbReference>